<dbReference type="Gene3D" id="3.40.50.720">
    <property type="entry name" value="NAD(P)-binding Rossmann-like Domain"/>
    <property type="match status" value="1"/>
</dbReference>
<dbReference type="RefSeq" id="WP_251590712.1">
    <property type="nucleotide sequence ID" value="NZ_JAMLJI010000001.1"/>
</dbReference>
<sequence>MHHMDVRVLEQALDWARSGQPIWLCTVVSTYGSSPRPPGSLLVALDDGRYVGSLSGGCVEDAFIESIRDGALFPHTVQCIDYGATQEESQRLELPCGGVLRVMIERREANAEWLTHLEVLHATLLGQKQLIRQVQLDGGRYRVSLDQATPAPVVREDDATIYVRIGPALRLILAGISPVAEYCAHFARTMGFEVIVCDPRADKRAGFDVPGVEVQSVLPALFIASGATHGATAIVALTHDPRLDDPSMIEAVKTEAFYIGAMGSVNTSRTRAARLARSGGLSDAQIARIHMPIGLNLGSKAPAEIALAVMADILRTHRGVEVNDVVSRARVPA</sequence>
<organism evidence="3 4">
    <name type="scientific">Larsenimonas suaedae</name>
    <dbReference type="NCBI Taxonomy" id="1851019"/>
    <lineage>
        <taxon>Bacteria</taxon>
        <taxon>Pseudomonadati</taxon>
        <taxon>Pseudomonadota</taxon>
        <taxon>Gammaproteobacteria</taxon>
        <taxon>Oceanospirillales</taxon>
        <taxon>Halomonadaceae</taxon>
        <taxon>Larsenimonas</taxon>
    </lineage>
</organism>
<gene>
    <name evidence="3" type="ORF">QC825_04125</name>
</gene>
<dbReference type="EMBL" id="JARWAO010000002">
    <property type="protein sequence ID" value="MDR5895263.1"/>
    <property type="molecule type" value="Genomic_DNA"/>
</dbReference>
<feature type="domain" description="XdhC- CoxI" evidence="1">
    <location>
        <begin position="15"/>
        <end position="69"/>
    </location>
</feature>
<reference evidence="3 4" key="1">
    <citation type="submission" date="2023-04" db="EMBL/GenBank/DDBJ databases">
        <title>A long-awaited taxogenomic arrangement of the family Halomonadaceae.</title>
        <authorList>
            <person name="De La Haba R."/>
            <person name="Chuvochina M."/>
            <person name="Wittouck S."/>
            <person name="Arahal D.R."/>
            <person name="Sanchez-Porro C."/>
            <person name="Hugenholtz P."/>
            <person name="Ventosa A."/>
        </authorList>
    </citation>
    <scope>NUCLEOTIDE SEQUENCE [LARGE SCALE GENOMIC DNA]</scope>
    <source>
        <strain evidence="3 4">DSM 22428</strain>
    </source>
</reference>
<dbReference type="InterPro" id="IPR052698">
    <property type="entry name" value="MoCofactor_Util/Proc"/>
</dbReference>
<dbReference type="PANTHER" id="PTHR30388:SF4">
    <property type="entry name" value="MOLYBDENUM COFACTOR INSERTION CHAPERONE PAOD"/>
    <property type="match status" value="1"/>
</dbReference>
<name>A0ABU1GTC2_9GAMM</name>
<dbReference type="Pfam" id="PF02625">
    <property type="entry name" value="XdhC_CoxI"/>
    <property type="match status" value="1"/>
</dbReference>
<evidence type="ECO:0000313" key="3">
    <source>
        <dbReference type="EMBL" id="MDR5895263.1"/>
    </source>
</evidence>
<dbReference type="PANTHER" id="PTHR30388">
    <property type="entry name" value="ALDEHYDE OXIDOREDUCTASE MOLYBDENUM COFACTOR ASSEMBLY PROTEIN"/>
    <property type="match status" value="1"/>
</dbReference>
<evidence type="ECO:0000313" key="4">
    <source>
        <dbReference type="Proteomes" id="UP001269375"/>
    </source>
</evidence>
<accession>A0ABU1GTC2</accession>
<evidence type="ECO:0000259" key="2">
    <source>
        <dbReference type="Pfam" id="PF13478"/>
    </source>
</evidence>
<dbReference type="Proteomes" id="UP001269375">
    <property type="component" value="Unassembled WGS sequence"/>
</dbReference>
<dbReference type="InterPro" id="IPR027051">
    <property type="entry name" value="XdhC_Rossmann_dom"/>
</dbReference>
<evidence type="ECO:0000259" key="1">
    <source>
        <dbReference type="Pfam" id="PF02625"/>
    </source>
</evidence>
<dbReference type="InterPro" id="IPR003777">
    <property type="entry name" value="XdhC_CoxI"/>
</dbReference>
<proteinExistence type="predicted"/>
<protein>
    <submittedName>
        <fullName evidence="3">XdhC family protein</fullName>
    </submittedName>
</protein>
<keyword evidence="4" id="KW-1185">Reference proteome</keyword>
<feature type="domain" description="XdhC Rossmann" evidence="2">
    <location>
        <begin position="171"/>
        <end position="313"/>
    </location>
</feature>
<dbReference type="Pfam" id="PF13478">
    <property type="entry name" value="XdhC_C"/>
    <property type="match status" value="1"/>
</dbReference>
<comment type="caution">
    <text evidence="3">The sequence shown here is derived from an EMBL/GenBank/DDBJ whole genome shotgun (WGS) entry which is preliminary data.</text>
</comment>